<protein>
    <submittedName>
        <fullName evidence="1">Uncharacterized protein</fullName>
    </submittedName>
</protein>
<dbReference type="Proteomes" id="UP000076154">
    <property type="component" value="Unassembled WGS sequence"/>
</dbReference>
<organism evidence="1 2">
    <name type="scientific">Hypsizygus marmoreus</name>
    <name type="common">White beech mushroom</name>
    <name type="synonym">Agaricus marmoreus</name>
    <dbReference type="NCBI Taxonomy" id="39966"/>
    <lineage>
        <taxon>Eukaryota</taxon>
        <taxon>Fungi</taxon>
        <taxon>Dikarya</taxon>
        <taxon>Basidiomycota</taxon>
        <taxon>Agaricomycotina</taxon>
        <taxon>Agaricomycetes</taxon>
        <taxon>Agaricomycetidae</taxon>
        <taxon>Agaricales</taxon>
        <taxon>Tricholomatineae</taxon>
        <taxon>Lyophyllaceae</taxon>
        <taxon>Hypsizygus</taxon>
    </lineage>
</organism>
<evidence type="ECO:0000313" key="2">
    <source>
        <dbReference type="Proteomes" id="UP000076154"/>
    </source>
</evidence>
<evidence type="ECO:0000313" key="1">
    <source>
        <dbReference type="EMBL" id="RDB25765.1"/>
    </source>
</evidence>
<keyword evidence="2" id="KW-1185">Reference proteome</keyword>
<name>A0A369JZI8_HYPMA</name>
<gene>
    <name evidence="1" type="ORF">Hypma_006967</name>
</gene>
<reference evidence="1" key="1">
    <citation type="submission" date="2018-04" db="EMBL/GenBank/DDBJ databases">
        <title>Whole genome sequencing of Hypsizygus marmoreus.</title>
        <authorList>
            <person name="Choi I.-G."/>
            <person name="Min B."/>
            <person name="Kim J.-G."/>
            <person name="Kim S."/>
            <person name="Oh Y.-L."/>
            <person name="Kong W.-S."/>
            <person name="Park H."/>
            <person name="Jeong J."/>
            <person name="Song E.-S."/>
        </authorList>
    </citation>
    <scope>NUCLEOTIDE SEQUENCE [LARGE SCALE GENOMIC DNA]</scope>
    <source>
        <strain evidence="1">51987-8</strain>
    </source>
</reference>
<dbReference type="EMBL" id="LUEZ02000040">
    <property type="protein sequence ID" value="RDB25765.1"/>
    <property type="molecule type" value="Genomic_DNA"/>
</dbReference>
<comment type="caution">
    <text evidence="1">The sequence shown here is derived from an EMBL/GenBank/DDBJ whole genome shotgun (WGS) entry which is preliminary data.</text>
</comment>
<proteinExistence type="predicted"/>
<sequence length="72" mass="7820">MTSKLTTQPRWRRVIFIPRKNLPAGTLIFKLILLSGLPNGVGVDNCELDSSVIGENVNLKLRSIGSGVSAKE</sequence>
<dbReference type="InParanoid" id="A0A369JZI8"/>
<dbReference type="AlphaFoldDB" id="A0A369JZI8"/>
<accession>A0A369JZI8</accession>